<evidence type="ECO:0000313" key="8">
    <source>
        <dbReference type="EMBL" id="RCK69598.1"/>
    </source>
</evidence>
<evidence type="ECO:0000256" key="1">
    <source>
        <dbReference type="ARBA" id="ARBA00001974"/>
    </source>
</evidence>
<dbReference type="GO" id="GO:0019646">
    <property type="term" value="P:aerobic electron transport chain"/>
    <property type="evidence" value="ECO:0007669"/>
    <property type="project" value="TreeGrafter"/>
</dbReference>
<sequence length="463" mass="50049">MSTGPHVVVVGAGFAGVAAVRRLTKLGCRVTLVDRHPYNTFQPLLYQVATGGLNPGDVTYSLRALAAKQHRRLARFRRAMVTGIDREKRQVIVDDGPPIDYDYVVLANGVTTNHFGIPGAAHYSHSLYTRKQAIEVRDTIFGAMERLAANPDEAERGFTVVVVGGGPTGVEMAGSLAEMRTYGVPVVYPELKPENVRVVLVEMMDELLGPFEADLRAYTRKELEERGVEVRTGTAIAEVHADSVDLKGGETMQADLVIWAAGIGGYSFVKEWGLETGRGGRILLEDTLLAKGEERIFVAGDCGMVESGPLPQLAPVAMQQGKHAADNVVALAKGEPMKPFNYVDKGTMATIGRNDAVVELRGGIKFKGFIAWAAWVALHIYMLLGGRNRAQAFISLMTRYLTFPRNSVAIVGDVADTPGRKEFIASLAKARENSEGEVEGSDVPEQGTAQENTETPAPQVSRA</sequence>
<dbReference type="PRINTS" id="PR00368">
    <property type="entry name" value="FADPNR"/>
</dbReference>
<evidence type="ECO:0000256" key="2">
    <source>
        <dbReference type="ARBA" id="ARBA00005272"/>
    </source>
</evidence>
<evidence type="ECO:0000256" key="5">
    <source>
        <dbReference type="ARBA" id="ARBA00023002"/>
    </source>
</evidence>
<feature type="domain" description="FAD/NAD(P)-binding" evidence="7">
    <location>
        <begin position="6"/>
        <end position="321"/>
    </location>
</feature>
<comment type="cofactor">
    <cofactor evidence="1">
        <name>FAD</name>
        <dbReference type="ChEBI" id="CHEBI:57692"/>
    </cofactor>
</comment>
<dbReference type="Pfam" id="PF07992">
    <property type="entry name" value="Pyr_redox_2"/>
    <property type="match status" value="1"/>
</dbReference>
<accession>A0A367YUU4</accession>
<protein>
    <submittedName>
        <fullName evidence="8">NAD(P)/FAD-dependent oxidoreductase</fullName>
    </submittedName>
</protein>
<dbReference type="PRINTS" id="PR00411">
    <property type="entry name" value="PNDRDTASEI"/>
</dbReference>
<evidence type="ECO:0000256" key="6">
    <source>
        <dbReference type="SAM" id="MobiDB-lite"/>
    </source>
</evidence>
<gene>
    <name evidence="8" type="ORF">DT076_09020</name>
</gene>
<evidence type="ECO:0000256" key="4">
    <source>
        <dbReference type="ARBA" id="ARBA00022827"/>
    </source>
</evidence>
<proteinExistence type="inferred from homology"/>
<evidence type="ECO:0000313" key="9">
    <source>
        <dbReference type="Proteomes" id="UP000252770"/>
    </source>
</evidence>
<evidence type="ECO:0000259" key="7">
    <source>
        <dbReference type="Pfam" id="PF07992"/>
    </source>
</evidence>
<dbReference type="InterPro" id="IPR051169">
    <property type="entry name" value="NADH-Q_oxidoreductase"/>
</dbReference>
<name>A0A367YUU4_9ACTN</name>
<dbReference type="InterPro" id="IPR023753">
    <property type="entry name" value="FAD/NAD-binding_dom"/>
</dbReference>
<dbReference type="RefSeq" id="WP_114126359.1">
    <property type="nucleotide sequence ID" value="NZ_QOUI01000005.1"/>
</dbReference>
<dbReference type="InterPro" id="IPR036188">
    <property type="entry name" value="FAD/NAD-bd_sf"/>
</dbReference>
<feature type="region of interest" description="Disordered" evidence="6">
    <location>
        <begin position="430"/>
        <end position="463"/>
    </location>
</feature>
<keyword evidence="3" id="KW-0285">Flavoprotein</keyword>
<dbReference type="SUPFAM" id="SSF51905">
    <property type="entry name" value="FAD/NAD(P)-binding domain"/>
    <property type="match status" value="1"/>
</dbReference>
<dbReference type="EMBL" id="QOUI01000005">
    <property type="protein sequence ID" value="RCK69598.1"/>
    <property type="molecule type" value="Genomic_DNA"/>
</dbReference>
<keyword evidence="9" id="KW-1185">Reference proteome</keyword>
<keyword evidence="4" id="KW-0274">FAD</keyword>
<organism evidence="8 9">
    <name type="scientific">Desertihabitans brevis</name>
    <dbReference type="NCBI Taxonomy" id="2268447"/>
    <lineage>
        <taxon>Bacteria</taxon>
        <taxon>Bacillati</taxon>
        <taxon>Actinomycetota</taxon>
        <taxon>Actinomycetes</taxon>
        <taxon>Propionibacteriales</taxon>
        <taxon>Propionibacteriaceae</taxon>
        <taxon>Desertihabitans</taxon>
    </lineage>
</organism>
<dbReference type="PANTHER" id="PTHR42913">
    <property type="entry name" value="APOPTOSIS-INDUCING FACTOR 1"/>
    <property type="match status" value="1"/>
</dbReference>
<feature type="compositionally biased region" description="Polar residues" evidence="6">
    <location>
        <begin position="447"/>
        <end position="463"/>
    </location>
</feature>
<dbReference type="GO" id="GO:0003955">
    <property type="term" value="F:NAD(P)H dehydrogenase (quinone) activity"/>
    <property type="evidence" value="ECO:0007669"/>
    <property type="project" value="TreeGrafter"/>
</dbReference>
<dbReference type="AlphaFoldDB" id="A0A367YUU4"/>
<reference evidence="8 9" key="1">
    <citation type="submission" date="2018-07" db="EMBL/GenBank/DDBJ databases">
        <title>Desertimonas flava gen. nov. sp. nov.</title>
        <authorList>
            <person name="Liu S."/>
        </authorList>
    </citation>
    <scope>NUCLEOTIDE SEQUENCE [LARGE SCALE GENOMIC DNA]</scope>
    <source>
        <strain evidence="8 9">16Sb5-5</strain>
    </source>
</reference>
<comment type="caution">
    <text evidence="8">The sequence shown here is derived from an EMBL/GenBank/DDBJ whole genome shotgun (WGS) entry which is preliminary data.</text>
</comment>
<dbReference type="PANTHER" id="PTHR42913:SF3">
    <property type="entry name" value="64 KDA MITOCHONDRIAL NADH DEHYDROGENASE (EUROFUNG)"/>
    <property type="match status" value="1"/>
</dbReference>
<dbReference type="Proteomes" id="UP000252770">
    <property type="component" value="Unassembled WGS sequence"/>
</dbReference>
<dbReference type="Gene3D" id="3.50.50.100">
    <property type="match status" value="1"/>
</dbReference>
<keyword evidence="5" id="KW-0560">Oxidoreductase</keyword>
<evidence type="ECO:0000256" key="3">
    <source>
        <dbReference type="ARBA" id="ARBA00022630"/>
    </source>
</evidence>
<comment type="similarity">
    <text evidence="2">Belongs to the NADH dehydrogenase family.</text>
</comment>